<reference evidence="2" key="1">
    <citation type="submission" date="2023-03" db="EMBL/GenBank/DDBJ databases">
        <title>Actinorhabdospora filicis NBRC 111898.</title>
        <authorList>
            <person name="Ichikawa N."/>
            <person name="Sato H."/>
            <person name="Tonouchi N."/>
        </authorList>
    </citation>
    <scope>NUCLEOTIDE SEQUENCE</scope>
    <source>
        <strain evidence="2">NBRC 111898</strain>
    </source>
</reference>
<evidence type="ECO:0000313" key="2">
    <source>
        <dbReference type="EMBL" id="GLZ79638.1"/>
    </source>
</evidence>
<dbReference type="EMBL" id="BSTX01000003">
    <property type="protein sequence ID" value="GLZ79638.1"/>
    <property type="molecule type" value="Genomic_DNA"/>
</dbReference>
<dbReference type="RefSeq" id="WP_285664782.1">
    <property type="nucleotide sequence ID" value="NZ_BSTX01000003.1"/>
</dbReference>
<keyword evidence="3" id="KW-1185">Reference proteome</keyword>
<dbReference type="Pfam" id="PF03992">
    <property type="entry name" value="ABM"/>
    <property type="match status" value="1"/>
</dbReference>
<sequence>MFDLIVLITAEKEPEEVAAALARMRPMCLAEPGCVSWEAYRSSADPSRFTLVERWESERAWEEHGEGEAIQAVYLPEILPRVQREVHPSARL</sequence>
<organism evidence="2 3">
    <name type="scientific">Actinorhabdospora filicis</name>
    <dbReference type="NCBI Taxonomy" id="1785913"/>
    <lineage>
        <taxon>Bacteria</taxon>
        <taxon>Bacillati</taxon>
        <taxon>Actinomycetota</taxon>
        <taxon>Actinomycetes</taxon>
        <taxon>Micromonosporales</taxon>
        <taxon>Micromonosporaceae</taxon>
        <taxon>Actinorhabdospora</taxon>
    </lineage>
</organism>
<feature type="domain" description="ABM" evidence="1">
    <location>
        <begin position="1"/>
        <end position="92"/>
    </location>
</feature>
<dbReference type="SUPFAM" id="SSF54909">
    <property type="entry name" value="Dimeric alpha+beta barrel"/>
    <property type="match status" value="1"/>
</dbReference>
<dbReference type="InterPro" id="IPR007138">
    <property type="entry name" value="ABM_dom"/>
</dbReference>
<dbReference type="PROSITE" id="PS51725">
    <property type="entry name" value="ABM"/>
    <property type="match status" value="1"/>
</dbReference>
<evidence type="ECO:0000259" key="1">
    <source>
        <dbReference type="PROSITE" id="PS51725"/>
    </source>
</evidence>
<name>A0A9W6SNU0_9ACTN</name>
<dbReference type="Gene3D" id="3.30.70.100">
    <property type="match status" value="1"/>
</dbReference>
<dbReference type="InterPro" id="IPR011008">
    <property type="entry name" value="Dimeric_a/b-barrel"/>
</dbReference>
<gene>
    <name evidence="2" type="ORF">Afil01_44450</name>
</gene>
<comment type="caution">
    <text evidence="2">The sequence shown here is derived from an EMBL/GenBank/DDBJ whole genome shotgun (WGS) entry which is preliminary data.</text>
</comment>
<evidence type="ECO:0000313" key="3">
    <source>
        <dbReference type="Proteomes" id="UP001165079"/>
    </source>
</evidence>
<accession>A0A9W6SNU0</accession>
<dbReference type="AlphaFoldDB" id="A0A9W6SNU0"/>
<proteinExistence type="predicted"/>
<protein>
    <recommendedName>
        <fullName evidence="1">ABM domain-containing protein</fullName>
    </recommendedName>
</protein>
<dbReference type="Proteomes" id="UP001165079">
    <property type="component" value="Unassembled WGS sequence"/>
</dbReference>